<organism evidence="1 3">
    <name type="scientific">Medicago truncatula</name>
    <name type="common">Barrel medic</name>
    <name type="synonym">Medicago tribuloides</name>
    <dbReference type="NCBI Taxonomy" id="3880"/>
    <lineage>
        <taxon>Eukaryota</taxon>
        <taxon>Viridiplantae</taxon>
        <taxon>Streptophyta</taxon>
        <taxon>Embryophyta</taxon>
        <taxon>Tracheophyta</taxon>
        <taxon>Spermatophyta</taxon>
        <taxon>Magnoliopsida</taxon>
        <taxon>eudicotyledons</taxon>
        <taxon>Gunneridae</taxon>
        <taxon>Pentapetalae</taxon>
        <taxon>rosids</taxon>
        <taxon>fabids</taxon>
        <taxon>Fabales</taxon>
        <taxon>Fabaceae</taxon>
        <taxon>Papilionoideae</taxon>
        <taxon>50 kb inversion clade</taxon>
        <taxon>NPAAA clade</taxon>
        <taxon>Hologalegina</taxon>
        <taxon>IRL clade</taxon>
        <taxon>Trifolieae</taxon>
        <taxon>Medicago</taxon>
    </lineage>
</organism>
<protein>
    <submittedName>
        <fullName evidence="1 2">Uncharacterized protein</fullName>
    </submittedName>
</protein>
<dbReference type="AlphaFoldDB" id="A0A072TZT7"/>
<reference evidence="2" key="3">
    <citation type="submission" date="2015-04" db="UniProtKB">
        <authorList>
            <consortium name="EnsemblPlants"/>
        </authorList>
    </citation>
    <scope>IDENTIFICATION</scope>
    <source>
        <strain evidence="2">cv. Jemalong A17</strain>
    </source>
</reference>
<gene>
    <name evidence="1" type="ordered locus">MTR_7g445280</name>
</gene>
<evidence type="ECO:0000313" key="1">
    <source>
        <dbReference type="EMBL" id="KEH22358.1"/>
    </source>
</evidence>
<proteinExistence type="predicted"/>
<dbReference type="EnsemblPlants" id="KEH22358">
    <property type="protein sequence ID" value="KEH22358"/>
    <property type="gene ID" value="MTR_7g445280"/>
</dbReference>
<dbReference type="Proteomes" id="UP000002051">
    <property type="component" value="Unassembled WGS sequence"/>
</dbReference>
<dbReference type="EMBL" id="CM001223">
    <property type="protein sequence ID" value="KEH22358.1"/>
    <property type="molecule type" value="Genomic_DNA"/>
</dbReference>
<evidence type="ECO:0000313" key="3">
    <source>
        <dbReference type="Proteomes" id="UP000002051"/>
    </source>
</evidence>
<accession>A0A072TZT7</accession>
<reference evidence="1 3" key="1">
    <citation type="journal article" date="2011" name="Nature">
        <title>The Medicago genome provides insight into the evolution of rhizobial symbioses.</title>
        <authorList>
            <person name="Young N.D."/>
            <person name="Debelle F."/>
            <person name="Oldroyd G.E."/>
            <person name="Geurts R."/>
            <person name="Cannon S.B."/>
            <person name="Udvardi M.K."/>
            <person name="Benedito V.A."/>
            <person name="Mayer K.F."/>
            <person name="Gouzy J."/>
            <person name="Schoof H."/>
            <person name="Van de Peer Y."/>
            <person name="Proost S."/>
            <person name="Cook D.R."/>
            <person name="Meyers B.C."/>
            <person name="Spannagl M."/>
            <person name="Cheung F."/>
            <person name="De Mita S."/>
            <person name="Krishnakumar V."/>
            <person name="Gundlach H."/>
            <person name="Zhou S."/>
            <person name="Mudge J."/>
            <person name="Bharti A.K."/>
            <person name="Murray J.D."/>
            <person name="Naoumkina M.A."/>
            <person name="Rosen B."/>
            <person name="Silverstein K.A."/>
            <person name="Tang H."/>
            <person name="Rombauts S."/>
            <person name="Zhao P.X."/>
            <person name="Zhou P."/>
            <person name="Barbe V."/>
            <person name="Bardou P."/>
            <person name="Bechner M."/>
            <person name="Bellec A."/>
            <person name="Berger A."/>
            <person name="Berges H."/>
            <person name="Bidwell S."/>
            <person name="Bisseling T."/>
            <person name="Choisne N."/>
            <person name="Couloux A."/>
            <person name="Denny R."/>
            <person name="Deshpande S."/>
            <person name="Dai X."/>
            <person name="Doyle J.J."/>
            <person name="Dudez A.M."/>
            <person name="Farmer A.D."/>
            <person name="Fouteau S."/>
            <person name="Franken C."/>
            <person name="Gibelin C."/>
            <person name="Gish J."/>
            <person name="Goldstein S."/>
            <person name="Gonzalez A.J."/>
            <person name="Green P.J."/>
            <person name="Hallab A."/>
            <person name="Hartog M."/>
            <person name="Hua A."/>
            <person name="Humphray S.J."/>
            <person name="Jeong D.H."/>
            <person name="Jing Y."/>
            <person name="Jocker A."/>
            <person name="Kenton S.M."/>
            <person name="Kim D.J."/>
            <person name="Klee K."/>
            <person name="Lai H."/>
            <person name="Lang C."/>
            <person name="Lin S."/>
            <person name="Macmil S.L."/>
            <person name="Magdelenat G."/>
            <person name="Matthews L."/>
            <person name="McCorrison J."/>
            <person name="Monaghan E.L."/>
            <person name="Mun J.H."/>
            <person name="Najar F.Z."/>
            <person name="Nicholson C."/>
            <person name="Noirot C."/>
            <person name="O'Bleness M."/>
            <person name="Paule C.R."/>
            <person name="Poulain J."/>
            <person name="Prion F."/>
            <person name="Qin B."/>
            <person name="Qu C."/>
            <person name="Retzel E.F."/>
            <person name="Riddle C."/>
            <person name="Sallet E."/>
            <person name="Samain S."/>
            <person name="Samson N."/>
            <person name="Sanders I."/>
            <person name="Saurat O."/>
            <person name="Scarpelli C."/>
            <person name="Schiex T."/>
            <person name="Segurens B."/>
            <person name="Severin A.J."/>
            <person name="Sherrier D.J."/>
            <person name="Shi R."/>
            <person name="Sims S."/>
            <person name="Singer S.R."/>
            <person name="Sinharoy S."/>
            <person name="Sterck L."/>
            <person name="Viollet A."/>
            <person name="Wang B.B."/>
            <person name="Wang K."/>
            <person name="Wang M."/>
            <person name="Wang X."/>
            <person name="Warfsmann J."/>
            <person name="Weissenbach J."/>
            <person name="White D.D."/>
            <person name="White J.D."/>
            <person name="Wiley G.B."/>
            <person name="Wincker P."/>
            <person name="Xing Y."/>
            <person name="Yang L."/>
            <person name="Yao Z."/>
            <person name="Ying F."/>
            <person name="Zhai J."/>
            <person name="Zhou L."/>
            <person name="Zuber A."/>
            <person name="Denarie J."/>
            <person name="Dixon R.A."/>
            <person name="May G.D."/>
            <person name="Schwartz D.C."/>
            <person name="Rogers J."/>
            <person name="Quetier F."/>
            <person name="Town C.D."/>
            <person name="Roe B.A."/>
        </authorList>
    </citation>
    <scope>NUCLEOTIDE SEQUENCE [LARGE SCALE GENOMIC DNA]</scope>
    <source>
        <strain evidence="1">A17</strain>
        <strain evidence="2 3">cv. Jemalong A17</strain>
    </source>
</reference>
<evidence type="ECO:0000313" key="2">
    <source>
        <dbReference type="EnsemblPlants" id="KEH22358"/>
    </source>
</evidence>
<keyword evidence="3" id="KW-1185">Reference proteome</keyword>
<name>A0A072TZT7_MEDTR</name>
<reference evidence="1 3" key="2">
    <citation type="journal article" date="2014" name="BMC Genomics">
        <title>An improved genome release (version Mt4.0) for the model legume Medicago truncatula.</title>
        <authorList>
            <person name="Tang H."/>
            <person name="Krishnakumar V."/>
            <person name="Bidwell S."/>
            <person name="Rosen B."/>
            <person name="Chan A."/>
            <person name="Zhou S."/>
            <person name="Gentzbittel L."/>
            <person name="Childs K.L."/>
            <person name="Yandell M."/>
            <person name="Gundlach H."/>
            <person name="Mayer K.F."/>
            <person name="Schwartz D.C."/>
            <person name="Town C.D."/>
        </authorList>
    </citation>
    <scope>GENOME REANNOTATION</scope>
    <source>
        <strain evidence="1">A17</strain>
        <strain evidence="2 3">cv. Jemalong A17</strain>
    </source>
</reference>
<dbReference type="HOGENOM" id="CLU_2174765_0_0_1"/>
<sequence>MAQRPQLKQLIKIQSRKIFNINHNNYVTHGKQVKIPIPLCIRVTLRRHLNDNDNATSTTSTRQCNYNFLIMHVVPTRASSPQHIELKYTHRALSPQLKEQIGSHDIKPST</sequence>